<keyword evidence="9" id="KW-1029">Fimbrium biogenesis</keyword>
<dbReference type="PANTHER" id="PTHR30451:SF20">
    <property type="entry name" value="FIMBRIAE USHER"/>
    <property type="match status" value="1"/>
</dbReference>
<dbReference type="SUPFAM" id="SSF141729">
    <property type="entry name" value="FimD N-terminal domain-like"/>
    <property type="match status" value="1"/>
</dbReference>
<evidence type="ECO:0000256" key="4">
    <source>
        <dbReference type="ARBA" id="ARBA00022452"/>
    </source>
</evidence>
<comment type="similarity">
    <text evidence="2 9">Belongs to the fimbrial export usher family.</text>
</comment>
<dbReference type="Gene3D" id="2.60.40.2610">
    <property type="entry name" value="Outer membrane usher protein FimD, plug domain"/>
    <property type="match status" value="1"/>
</dbReference>
<sequence length="864" mass="94352">MMPRRHDKSIMQILFFPRVIRSLFIFSVMNFPLFAHADVGQANRVETLKFNGAFIHGANMDVSRFNEGNPTPAGEFEVQVSVNNVRHGKHKVTFNVAEGELNAEPCFSESELTILGIRPLTDHQDEDIEQSGSVRCATIDKWISNAHAHYILGDFHLDLTVPQAFIEQKPRGYTDPNSWDSGVTAALFDYSTNMYAQKRSGSLVNNSSESVSGNLGLLAGLNFHEWRLRKRLNSSWVSGNSMHTQSLFTYIQRDVPVLKSQLTLGDSVTNGDLFDGLTLRGIQLQSDDRMLPDGLRNYTPLVRGIADTNAKIQVTQRGNILYETTVPPGPFELSDISAMGYGGDLLVTVTESDGRQHSQIVPFSAPPMLLHDGVSRFGFAVGKLQDNSLHEEPKLAEISYQYGLGNMYTIFGGAQHSDNYNALGFGNAFNTPLGGISMNAIHSRSELPEDKTSSGNSYGISFSKYLETSKTDITVASWRYSSLGYFSLRDSALARYGAKTEDYLVDYRSRQRFTINLGQPLWNGARVNFSGNFYTYWDERSSASQYMFSYNKSERYFSWSMSASRSYNGDGHHLNNVMLSISVPLGRGSMNEKPAFNSIYSTASHTSDGNDSLQVNAIGSQGEQNELSYGVGSSVDRVKDEDTHSVFSGNVNYNSPVGQLGSTASLGSNLSQTSLSANGSLIVHGGGITAGPRLGDSPFALVEAPGAKGAKMLNGYGSQIDANGYAIVPSLTPYRENTVAVNTIGLPTSVDVLESESTVIPRMGSVVKVNVKTIVGEPVVLIVKDTQELPVPIGTEIYDVLENNLGIIGQGGMAFIRGWKAEESNLYVKNSSGKHVCTIYSDKSIALKIISAQGAVIQVEVLCR</sequence>
<dbReference type="Proteomes" id="UP000291600">
    <property type="component" value="Unassembled WGS sequence"/>
</dbReference>
<comment type="subcellular location">
    <subcellularLocation>
        <location evidence="1 9">Cell outer membrane</location>
        <topology evidence="1 9">Multi-pass membrane protein</topology>
    </subcellularLocation>
</comment>
<keyword evidence="3 9" id="KW-0813">Transport</keyword>
<keyword evidence="8 9" id="KW-0998">Cell outer membrane</keyword>
<dbReference type="EMBL" id="SITJ01000059">
    <property type="protein sequence ID" value="TBL68530.1"/>
    <property type="molecule type" value="Genomic_DNA"/>
</dbReference>
<keyword evidence="4" id="KW-1134">Transmembrane beta strand</keyword>
<dbReference type="GO" id="GO:0009279">
    <property type="term" value="C:cell outer membrane"/>
    <property type="evidence" value="ECO:0007669"/>
    <property type="project" value="UniProtKB-SubCell"/>
</dbReference>
<evidence type="ECO:0000256" key="2">
    <source>
        <dbReference type="ARBA" id="ARBA00008064"/>
    </source>
</evidence>
<dbReference type="InterPro" id="IPR025885">
    <property type="entry name" value="PapC_N"/>
</dbReference>
<dbReference type="InterPro" id="IPR043142">
    <property type="entry name" value="PapC-like_C_sf"/>
</dbReference>
<accession>A0ABD7Q6Y2</accession>
<name>A0ABD7Q6Y2_HAFAL</name>
<dbReference type="InterPro" id="IPR018030">
    <property type="entry name" value="Fimbrial_membr_usher_CS"/>
</dbReference>
<dbReference type="Gene3D" id="3.10.20.410">
    <property type="match status" value="1"/>
</dbReference>
<dbReference type="InterPro" id="IPR042186">
    <property type="entry name" value="FimD_plug_dom"/>
</dbReference>
<keyword evidence="5 9" id="KW-0812">Transmembrane</keyword>
<evidence type="ECO:0000256" key="7">
    <source>
        <dbReference type="ARBA" id="ARBA00023136"/>
    </source>
</evidence>
<feature type="domain" description="PapC-like C-terminal" evidence="10">
    <location>
        <begin position="783"/>
        <end position="839"/>
    </location>
</feature>
<evidence type="ECO:0000256" key="5">
    <source>
        <dbReference type="ARBA" id="ARBA00022692"/>
    </source>
</evidence>
<keyword evidence="7 9" id="KW-0472">Membrane</keyword>
<evidence type="ECO:0000256" key="1">
    <source>
        <dbReference type="ARBA" id="ARBA00004571"/>
    </source>
</evidence>
<dbReference type="Pfam" id="PF00577">
    <property type="entry name" value="Usher"/>
    <property type="match status" value="1"/>
</dbReference>
<evidence type="ECO:0000256" key="6">
    <source>
        <dbReference type="ARBA" id="ARBA00022729"/>
    </source>
</evidence>
<evidence type="ECO:0000313" key="12">
    <source>
        <dbReference type="EMBL" id="TBL68530.1"/>
    </source>
</evidence>
<dbReference type="Gene3D" id="2.60.40.3110">
    <property type="match status" value="1"/>
</dbReference>
<comment type="caution">
    <text evidence="12">The sequence shown here is derived from an EMBL/GenBank/DDBJ whole genome shotgun (WGS) entry which is preliminary data.</text>
</comment>
<dbReference type="InterPro" id="IPR000015">
    <property type="entry name" value="Fimb_usher"/>
</dbReference>
<feature type="domain" description="PapC N-terminal" evidence="11">
    <location>
        <begin position="49"/>
        <end position="193"/>
    </location>
</feature>
<dbReference type="Pfam" id="PF13954">
    <property type="entry name" value="PapC_N"/>
    <property type="match status" value="1"/>
</dbReference>
<dbReference type="PANTHER" id="PTHR30451">
    <property type="entry name" value="OUTER MEMBRANE USHER PROTEIN"/>
    <property type="match status" value="1"/>
</dbReference>
<keyword evidence="6" id="KW-0732">Signal</keyword>
<dbReference type="Gene3D" id="2.60.40.2070">
    <property type="match status" value="1"/>
</dbReference>
<dbReference type="Pfam" id="PF13953">
    <property type="entry name" value="PapC_C"/>
    <property type="match status" value="1"/>
</dbReference>
<dbReference type="InterPro" id="IPR025949">
    <property type="entry name" value="PapC-like_C"/>
</dbReference>
<evidence type="ECO:0000259" key="11">
    <source>
        <dbReference type="Pfam" id="PF13954"/>
    </source>
</evidence>
<evidence type="ECO:0000256" key="9">
    <source>
        <dbReference type="RuleBase" id="RU003884"/>
    </source>
</evidence>
<evidence type="ECO:0000313" key="13">
    <source>
        <dbReference type="Proteomes" id="UP000291600"/>
    </source>
</evidence>
<evidence type="ECO:0000259" key="10">
    <source>
        <dbReference type="Pfam" id="PF13953"/>
    </source>
</evidence>
<organism evidence="12 13">
    <name type="scientific">Hafnia alvei</name>
    <dbReference type="NCBI Taxonomy" id="569"/>
    <lineage>
        <taxon>Bacteria</taxon>
        <taxon>Pseudomonadati</taxon>
        <taxon>Pseudomonadota</taxon>
        <taxon>Gammaproteobacteria</taxon>
        <taxon>Enterobacterales</taxon>
        <taxon>Hafniaceae</taxon>
        <taxon>Hafnia</taxon>
    </lineage>
</organism>
<dbReference type="PROSITE" id="PS01151">
    <property type="entry name" value="FIMBRIAL_USHER"/>
    <property type="match status" value="1"/>
</dbReference>
<gene>
    <name evidence="12" type="ORF">EYY96_07515</name>
</gene>
<protein>
    <submittedName>
        <fullName evidence="12">Fimbrial biogenesis outer membrane usher protein</fullName>
    </submittedName>
</protein>
<proteinExistence type="inferred from homology"/>
<dbReference type="InterPro" id="IPR037224">
    <property type="entry name" value="PapC_N_sf"/>
</dbReference>
<reference evidence="12 13" key="1">
    <citation type="submission" date="2019-02" db="EMBL/GenBank/DDBJ databases">
        <title>Comparative genomic analysis of the Hafnia genus genomes.</title>
        <authorList>
            <person name="Zhiqiu Y."/>
            <person name="Chao Y."/>
            <person name="Yuhui D."/>
            <person name="Di H."/>
            <person name="Bin L."/>
        </authorList>
    </citation>
    <scope>NUCLEOTIDE SEQUENCE [LARGE SCALE GENOMIC DNA]</scope>
    <source>
        <strain evidence="12 13">PCM_1210</strain>
    </source>
</reference>
<evidence type="ECO:0000256" key="8">
    <source>
        <dbReference type="ARBA" id="ARBA00023237"/>
    </source>
</evidence>
<evidence type="ECO:0000256" key="3">
    <source>
        <dbReference type="ARBA" id="ARBA00022448"/>
    </source>
</evidence>
<dbReference type="AlphaFoldDB" id="A0ABD7Q6Y2"/>